<evidence type="ECO:0000259" key="1">
    <source>
        <dbReference type="Pfam" id="PF07755"/>
    </source>
</evidence>
<dbReference type="Proteomes" id="UP000451471">
    <property type="component" value="Unassembled WGS sequence"/>
</dbReference>
<dbReference type="InterPro" id="IPR035402">
    <property type="entry name" value="DgcN-like_N"/>
</dbReference>
<proteinExistence type="predicted"/>
<keyword evidence="4" id="KW-1185">Reference proteome</keyword>
<accession>A0A6B0GNB3</accession>
<dbReference type="AlphaFoldDB" id="A0A6B0GNB3"/>
<evidence type="ECO:0000313" key="3">
    <source>
        <dbReference type="EMBL" id="MWG35077.1"/>
    </source>
</evidence>
<dbReference type="OrthoDB" id="30617at2157"/>
<dbReference type="Pfam" id="PF17396">
    <property type="entry name" value="DUF1611_N"/>
    <property type="match status" value="1"/>
</dbReference>
<feature type="domain" description="D-glutamate N-acetyltransferase-like C-terminal" evidence="1">
    <location>
        <begin position="133"/>
        <end position="332"/>
    </location>
</feature>
<dbReference type="InterPro" id="IPR011669">
    <property type="entry name" value="DgcN-like"/>
</dbReference>
<dbReference type="RefSeq" id="WP_158204766.1">
    <property type="nucleotide sequence ID" value="NZ_WSZK01000017.1"/>
</dbReference>
<dbReference type="PIRSF" id="PIRSF026760">
    <property type="entry name" value="UCP026760"/>
    <property type="match status" value="1"/>
</dbReference>
<reference evidence="3 4" key="1">
    <citation type="submission" date="2019-12" db="EMBL/GenBank/DDBJ databases">
        <title>Halocatena pleomorpha gen. nov. sp. nov., an extremely halophilic archaeon of family Halobacteriaceae isolated from saltpan soil.</title>
        <authorList>
            <person name="Pal Y."/>
            <person name="Verma A."/>
            <person name="Krishnamurthi S."/>
            <person name="Kumar P."/>
        </authorList>
    </citation>
    <scope>NUCLEOTIDE SEQUENCE [LARGE SCALE GENOMIC DNA]</scope>
    <source>
        <strain evidence="3 4">JCM 16495</strain>
    </source>
</reference>
<sequence length="335" mass="35879">MRLAILAHEKFPDRAKTAVGLLRYTDHEVVAVLDRDHAGDHVADHVRDVQDAPIVAGIDDVPDIDAFVVGIAPIGGGFDETWRDDVRGALERGVEVWSGLHSFLEDDAEFAALAEEHDARLWDVRNPPDDLTVADGVARDLDATVVTTVGSDCSTGKMTATCELVEAARERGMSAGFVPTGQTGIMIEGWGLPIDRVVSDFTAGAVERMLVERAEEYDYLFVEGQGAITHPAYSAVTCGILHGSMPDALVYCHEANRGAVHGYESFSIPDVGEHASLYESLAEPVQPTSVVAGSLNTSKLDDTAAREAVEEFSTALDAPATDAVRYGCDEILDAL</sequence>
<name>A0A6B0GNB3_9EURY</name>
<feature type="domain" description="D-glutamate N-acetyltransferase-like N-terminal" evidence="2">
    <location>
        <begin position="35"/>
        <end position="127"/>
    </location>
</feature>
<dbReference type="EMBL" id="WSZK01000017">
    <property type="protein sequence ID" value="MWG35077.1"/>
    <property type="molecule type" value="Genomic_DNA"/>
</dbReference>
<comment type="caution">
    <text evidence="3">The sequence shown here is derived from an EMBL/GenBank/DDBJ whole genome shotgun (WGS) entry which is preliminary data.</text>
</comment>
<gene>
    <name evidence="3" type="ORF">GQS65_11360</name>
</gene>
<dbReference type="Pfam" id="PF07755">
    <property type="entry name" value="DUF1611"/>
    <property type="match status" value="1"/>
</dbReference>
<evidence type="ECO:0000313" key="4">
    <source>
        <dbReference type="Proteomes" id="UP000451471"/>
    </source>
</evidence>
<protein>
    <submittedName>
        <fullName evidence="3">DUF1611 domain-containing protein</fullName>
    </submittedName>
</protein>
<dbReference type="SUPFAM" id="SSF52540">
    <property type="entry name" value="P-loop containing nucleoside triphosphate hydrolases"/>
    <property type="match status" value="1"/>
</dbReference>
<dbReference type="InterPro" id="IPR035086">
    <property type="entry name" value="DgcN-like_C"/>
</dbReference>
<dbReference type="PANTHER" id="PTHR40690:SF1">
    <property type="entry name" value="DUF1611 DOMAIN-CONTAINING PROTEIN"/>
    <property type="match status" value="1"/>
</dbReference>
<evidence type="ECO:0000259" key="2">
    <source>
        <dbReference type="Pfam" id="PF17396"/>
    </source>
</evidence>
<dbReference type="InterPro" id="IPR027417">
    <property type="entry name" value="P-loop_NTPase"/>
</dbReference>
<dbReference type="Gene3D" id="3.40.50.720">
    <property type="entry name" value="NAD(P)-binding Rossmann-like Domain"/>
    <property type="match status" value="1"/>
</dbReference>
<dbReference type="PANTHER" id="PTHR40690">
    <property type="entry name" value="GLL3100 PROTEIN"/>
    <property type="match status" value="1"/>
</dbReference>
<organism evidence="3 4">
    <name type="scientific">Halomarina oriensis</name>
    <dbReference type="NCBI Taxonomy" id="671145"/>
    <lineage>
        <taxon>Archaea</taxon>
        <taxon>Methanobacteriati</taxon>
        <taxon>Methanobacteriota</taxon>
        <taxon>Stenosarchaea group</taxon>
        <taxon>Halobacteria</taxon>
        <taxon>Halobacteriales</taxon>
        <taxon>Natronomonadaceae</taxon>
        <taxon>Halomarina</taxon>
    </lineage>
</organism>
<dbReference type="Gene3D" id="3.40.50.300">
    <property type="entry name" value="P-loop containing nucleotide triphosphate hydrolases"/>
    <property type="match status" value="1"/>
</dbReference>